<dbReference type="HOGENOM" id="CLU_1276576_0_0_0"/>
<organism evidence="1 2">
    <name type="scientific">Oscillochloris trichoides DG-6</name>
    <dbReference type="NCBI Taxonomy" id="765420"/>
    <lineage>
        <taxon>Bacteria</taxon>
        <taxon>Bacillati</taxon>
        <taxon>Chloroflexota</taxon>
        <taxon>Chloroflexia</taxon>
        <taxon>Chloroflexales</taxon>
        <taxon>Chloroflexineae</taxon>
        <taxon>Oscillochloridaceae</taxon>
        <taxon>Oscillochloris</taxon>
    </lineage>
</organism>
<reference evidence="1 2" key="1">
    <citation type="journal article" date="2011" name="J. Bacteriol.">
        <title>Draft genome sequence of the anoxygenic filamentous phototrophic bacterium Oscillochloris trichoides subsp. DG-6.</title>
        <authorList>
            <person name="Kuznetsov B.B."/>
            <person name="Ivanovsky R.N."/>
            <person name="Keppen O.I."/>
            <person name="Sukhacheva M.V."/>
            <person name="Bumazhkin B.K."/>
            <person name="Patutina E.O."/>
            <person name="Beletsky A.V."/>
            <person name="Mardanov A.V."/>
            <person name="Baslerov R.V."/>
            <person name="Panteleeva A.N."/>
            <person name="Kolganova T.V."/>
            <person name="Ravin N.V."/>
            <person name="Skryabin K.G."/>
        </authorList>
    </citation>
    <scope>NUCLEOTIDE SEQUENCE [LARGE SCALE GENOMIC DNA]</scope>
    <source>
        <strain evidence="1 2">DG-6</strain>
    </source>
</reference>
<evidence type="ECO:0008006" key="3">
    <source>
        <dbReference type="Google" id="ProtNLM"/>
    </source>
</evidence>
<gene>
    <name evidence="1" type="ORF">OSCT_1783</name>
</gene>
<dbReference type="Gene3D" id="3.30.420.40">
    <property type="match status" value="1"/>
</dbReference>
<dbReference type="InterPro" id="IPR043129">
    <property type="entry name" value="ATPase_NBD"/>
</dbReference>
<dbReference type="SUPFAM" id="SSF53067">
    <property type="entry name" value="Actin-like ATPase domain"/>
    <property type="match status" value="1"/>
</dbReference>
<evidence type="ECO:0000313" key="2">
    <source>
        <dbReference type="Proteomes" id="UP000054010"/>
    </source>
</evidence>
<dbReference type="eggNOG" id="COG4972">
    <property type="taxonomic scope" value="Bacteria"/>
</dbReference>
<dbReference type="EMBL" id="ADVR01000061">
    <property type="protein sequence ID" value="EFO80324.1"/>
    <property type="molecule type" value="Genomic_DNA"/>
</dbReference>
<name>E1IEN2_9CHLR</name>
<keyword evidence="2" id="KW-1185">Reference proteome</keyword>
<dbReference type="Proteomes" id="UP000054010">
    <property type="component" value="Unassembled WGS sequence"/>
</dbReference>
<comment type="caution">
    <text evidence="1">The sequence shown here is derived from an EMBL/GenBank/DDBJ whole genome shotgun (WGS) entry which is preliminary data.</text>
</comment>
<dbReference type="STRING" id="765420.OSCT_1783"/>
<accession>E1IEN2</accession>
<proteinExistence type="predicted"/>
<sequence>MNVITISRRYRKDRALGVHLREAHSGYRGIRVIPEPLGLIYAATLDAHGQVVGDPALLESNVAVVDLGHHTVDVAVLRRMVPVPTGLATYHLGTARPLQQISGQLSAAFERELSLYEADQAVRAQALLVAGQPRPLPREWDRPLLQNGEAIVARLVEAWGSGAQFETILIGRGGAELAPLVTAIQRRFTHARPVEQPQTAIARGYARLARRLGAAQ</sequence>
<dbReference type="AlphaFoldDB" id="E1IEN2"/>
<protein>
    <recommendedName>
        <fullName evidence="3">Actin-like protein N-terminal domain-containing protein</fullName>
    </recommendedName>
</protein>
<evidence type="ECO:0000313" key="1">
    <source>
        <dbReference type="EMBL" id="EFO80324.1"/>
    </source>
</evidence>